<reference evidence="1 2" key="1">
    <citation type="submission" date="2020-09" db="EMBL/GenBank/DDBJ databases">
        <title>Methylomonas albis sp. nov. and Methylomonas fluvii sp. nov.: Two cold-adapted methanotrophs from the River Elbe and an amended description of Methylovulum psychrotolerans strain Eb1.</title>
        <authorList>
            <person name="Bussmann I.K."/>
            <person name="Klings K.-W."/>
            <person name="Warnstedt J."/>
            <person name="Hoppert M."/>
            <person name="Saborowski A."/>
            <person name="Horn F."/>
            <person name="Liebner S."/>
        </authorList>
    </citation>
    <scope>NUCLEOTIDE SEQUENCE [LARGE SCALE GENOMIC DNA]</scope>
    <source>
        <strain evidence="1 2">EbB</strain>
    </source>
</reference>
<dbReference type="RefSeq" id="WP_192392637.1">
    <property type="nucleotide sequence ID" value="NZ_JACXST010000001.1"/>
</dbReference>
<dbReference type="Proteomes" id="UP000641152">
    <property type="component" value="Unassembled WGS sequence"/>
</dbReference>
<proteinExistence type="predicted"/>
<evidence type="ECO:0000313" key="1">
    <source>
        <dbReference type="EMBL" id="MBD9359796.1"/>
    </source>
</evidence>
<comment type="caution">
    <text evidence="1">The sequence shown here is derived from an EMBL/GenBank/DDBJ whole genome shotgun (WGS) entry which is preliminary data.</text>
</comment>
<accession>A0ABR9DAD8</accession>
<sequence>MPAKVPNILSLLAWSQTWRLAFTLAAQIIPVLNRLYGALGTAYNLFSTAAHTMPESEIGVRIRGLTKCSVKRLRRRRLQCKPQPIGGNEFSSFTSCFMPVVRQNNDSHYLTTAREIHGVETNI</sequence>
<organism evidence="1 2">
    <name type="scientific">Methylomonas fluvii</name>
    <dbReference type="NCBI Taxonomy" id="1854564"/>
    <lineage>
        <taxon>Bacteria</taxon>
        <taxon>Pseudomonadati</taxon>
        <taxon>Pseudomonadota</taxon>
        <taxon>Gammaproteobacteria</taxon>
        <taxon>Methylococcales</taxon>
        <taxon>Methylococcaceae</taxon>
        <taxon>Methylomonas</taxon>
    </lineage>
</organism>
<evidence type="ECO:0000313" key="2">
    <source>
        <dbReference type="Proteomes" id="UP000641152"/>
    </source>
</evidence>
<keyword evidence="2" id="KW-1185">Reference proteome</keyword>
<name>A0ABR9DAD8_9GAMM</name>
<dbReference type="EMBL" id="JACXST010000001">
    <property type="protein sequence ID" value="MBD9359796.1"/>
    <property type="molecule type" value="Genomic_DNA"/>
</dbReference>
<gene>
    <name evidence="1" type="ORF">EBB_04375</name>
</gene>
<protein>
    <submittedName>
        <fullName evidence="1">Uncharacterized protein</fullName>
    </submittedName>
</protein>